<dbReference type="AlphaFoldDB" id="A0A4Q0XZ33"/>
<organism evidence="1 2">
    <name type="scientific">Halarcobacter anaerophilus</name>
    <dbReference type="NCBI Taxonomy" id="877500"/>
    <lineage>
        <taxon>Bacteria</taxon>
        <taxon>Pseudomonadati</taxon>
        <taxon>Campylobacterota</taxon>
        <taxon>Epsilonproteobacteria</taxon>
        <taxon>Campylobacterales</taxon>
        <taxon>Arcobacteraceae</taxon>
        <taxon>Halarcobacter</taxon>
    </lineage>
</organism>
<evidence type="ECO:0000313" key="1">
    <source>
        <dbReference type="EMBL" id="RXJ62882.1"/>
    </source>
</evidence>
<reference evidence="1 2" key="1">
    <citation type="submission" date="2017-10" db="EMBL/GenBank/DDBJ databases">
        <title>Genomics of the genus Arcobacter.</title>
        <authorList>
            <person name="Perez-Cataluna A."/>
            <person name="Figueras M.J."/>
        </authorList>
    </citation>
    <scope>NUCLEOTIDE SEQUENCE [LARGE SCALE GENOMIC DNA]</scope>
    <source>
        <strain evidence="1 2">DSM 24636</strain>
    </source>
</reference>
<gene>
    <name evidence="1" type="ORF">CRV06_08590</name>
</gene>
<dbReference type="Proteomes" id="UP000290191">
    <property type="component" value="Unassembled WGS sequence"/>
</dbReference>
<accession>A0A4Q0XZ33</accession>
<proteinExistence type="predicted"/>
<comment type="caution">
    <text evidence="1">The sequence shown here is derived from an EMBL/GenBank/DDBJ whole genome shotgun (WGS) entry which is preliminary data.</text>
</comment>
<protein>
    <submittedName>
        <fullName evidence="1">Uncharacterized protein</fullName>
    </submittedName>
</protein>
<sequence>MNNLADFLFLRQNELEKIKTKSQKAYLMIENKSFVLKLLEDETSIKNQVQKFNDKVKKEKLSSVTYIKYLNLYFNDAYLEYQNKNSFMKYQFHAIAMIVNEDKNIKEVYEYMIKKGKLRHSPNSNIYCNFEYFNKNMKKLISELKVTKKGA</sequence>
<name>A0A4Q0XZ33_9BACT</name>
<keyword evidence="2" id="KW-1185">Reference proteome</keyword>
<dbReference type="EMBL" id="PDKO01000006">
    <property type="protein sequence ID" value="RXJ62882.1"/>
    <property type="molecule type" value="Genomic_DNA"/>
</dbReference>
<dbReference type="RefSeq" id="WP_129082149.1">
    <property type="nucleotide sequence ID" value="NZ_CP041070.1"/>
</dbReference>
<evidence type="ECO:0000313" key="2">
    <source>
        <dbReference type="Proteomes" id="UP000290191"/>
    </source>
</evidence>